<evidence type="ECO:0008006" key="4">
    <source>
        <dbReference type="Google" id="ProtNLM"/>
    </source>
</evidence>
<keyword evidence="3" id="KW-1185">Reference proteome</keyword>
<evidence type="ECO:0000313" key="2">
    <source>
        <dbReference type="EMBL" id="CUU56619.1"/>
    </source>
</evidence>
<feature type="region of interest" description="Disordered" evidence="1">
    <location>
        <begin position="569"/>
        <end position="600"/>
    </location>
</feature>
<protein>
    <recommendedName>
        <fullName evidence="4">CHAT domain-containing protein</fullName>
    </recommendedName>
</protein>
<organism evidence="2 3">
    <name type="scientific">Parafrankia irregularis</name>
    <dbReference type="NCBI Taxonomy" id="795642"/>
    <lineage>
        <taxon>Bacteria</taxon>
        <taxon>Bacillati</taxon>
        <taxon>Actinomycetota</taxon>
        <taxon>Actinomycetes</taxon>
        <taxon>Frankiales</taxon>
        <taxon>Frankiaceae</taxon>
        <taxon>Parafrankia</taxon>
    </lineage>
</organism>
<gene>
    <name evidence="2" type="ORF">Ga0074812_108147</name>
</gene>
<dbReference type="RefSeq" id="WP_091277247.1">
    <property type="nucleotide sequence ID" value="NZ_FAOZ01000008.1"/>
</dbReference>
<reference evidence="3" key="1">
    <citation type="submission" date="2015-11" db="EMBL/GenBank/DDBJ databases">
        <authorList>
            <person name="Varghese N."/>
        </authorList>
    </citation>
    <scope>NUCLEOTIDE SEQUENCE [LARGE SCALE GENOMIC DNA]</scope>
    <source>
        <strain evidence="3">DSM 45899</strain>
    </source>
</reference>
<dbReference type="Proteomes" id="UP000198802">
    <property type="component" value="Unassembled WGS sequence"/>
</dbReference>
<name>A0A0S4QLR9_9ACTN</name>
<evidence type="ECO:0000313" key="3">
    <source>
        <dbReference type="Proteomes" id="UP000198802"/>
    </source>
</evidence>
<sequence>MSVVRQVSAVVALLRARRLVRAGNPDRVLDLAASAVGLTRDDFASPDRLGTKLRSYLDGLPNLLAASYVLMLAGALGMVRRNLDGLHVFEIFLDVVPGDYADTDALRQKLRRRCSGLPAEVEMLIVLGLAGSLGVLGRDSEAVALIRADLALDPLAPDPLALDPLALDPLGPDRSGPALPHDLDARLERRLAGISPDAVAAYLTMLVPYLDSLGAGAHGAAILEARLGLKPDDYQSPRRLGARLDPLLHSLTTREAPTFLLLSLTMLLGEADQAAKALALVEWYVGANPADYRDPDELGRKWRAFCDANYPDLGPTLWRVWTDLLVETERPDDVLAVIEADTGLRLADLSTSERFGPRLTQRLRRAQGDTAAAYLVSLTFQLNSLGYAEQAGLIIDWYLRGYQNLWQVPDDGDPGVTHVIPLVRLWLELRSASEPDFAWQLSGQAVAYLRRSLLLGDLKLADRREFIGYLEGLRGQIRSVGYSWTTPSAAARPDPARVLSAQLWDAELGQRALFEEFLLTRVEAVTPGTPPQDGWPYPDHEPIDLGPPQFLRASPEDLLRLLGEEDENHSLPPTAPITGVDNAASGAADRAHRAAGPATDWAADQAKEAWLGEAEELVRQGVTEELLAETLGPGTMLVRAGFRPNDGALIWAALRVGDDGAVLVVAAGVGEPADQLRARWASLRHDLGLQMATVTGAEEPAADARTSPSGRAESQGDRLAAVLIETLTAVTTTLDEVVEIGWGSGEWLGSIARQLAVLGSGRSSIASHGHLGDRLREMLALPPNTGVADQEMRESSVHLARLELGRLLAAAQRHQRRAAGHGDMPDEVDEVTRGYLAEMAEIWPLGALSNHLDRDTDMVFQLEDALQQVPVAHYPFEGGTPLYSLVRSTRISLSVLVTIMQSRAERRFATDARRVLALSHFGKQDQSGQIARLLHYGHRWLARQSPDHQLTSLNAAEIPPGGLGNLRAALESGPGFQTVTVCGHGFLDEDYPPGSGGARWGIQLHDGPWRGVGCDLRSVNFLLLPSCSMGRLRQAGDTDVTGMCALLALNRARSVLACRWPVLADQAIAFTHEVAATYLTLSVQAEDRERGSLRARAVNIARHHFLDAFQDGSQNDAASPAATPVLLNTVAAFELYGLA</sequence>
<dbReference type="EMBL" id="FAOZ01000008">
    <property type="protein sequence ID" value="CUU56619.1"/>
    <property type="molecule type" value="Genomic_DNA"/>
</dbReference>
<evidence type="ECO:0000256" key="1">
    <source>
        <dbReference type="SAM" id="MobiDB-lite"/>
    </source>
</evidence>
<feature type="compositionally biased region" description="Low complexity" evidence="1">
    <location>
        <begin position="583"/>
        <end position="598"/>
    </location>
</feature>
<accession>A0A0S4QLR9</accession>
<dbReference type="AlphaFoldDB" id="A0A0S4QLR9"/>
<proteinExistence type="predicted"/>